<gene>
    <name evidence="2" type="ORF">METZ01_LOCUS343952</name>
</gene>
<evidence type="ECO:0000256" key="1">
    <source>
        <dbReference type="SAM" id="Phobius"/>
    </source>
</evidence>
<organism evidence="2">
    <name type="scientific">marine metagenome</name>
    <dbReference type="NCBI Taxonomy" id="408172"/>
    <lineage>
        <taxon>unclassified sequences</taxon>
        <taxon>metagenomes</taxon>
        <taxon>ecological metagenomes</taxon>
    </lineage>
</organism>
<evidence type="ECO:0000313" key="2">
    <source>
        <dbReference type="EMBL" id="SVC91098.1"/>
    </source>
</evidence>
<evidence type="ECO:0008006" key="3">
    <source>
        <dbReference type="Google" id="ProtNLM"/>
    </source>
</evidence>
<feature type="transmembrane region" description="Helical" evidence="1">
    <location>
        <begin position="153"/>
        <end position="171"/>
    </location>
</feature>
<keyword evidence="1" id="KW-1133">Transmembrane helix</keyword>
<protein>
    <recommendedName>
        <fullName evidence="3">DUF5683 domain-containing protein</fullName>
    </recommendedName>
</protein>
<dbReference type="AlphaFoldDB" id="A0A382R202"/>
<name>A0A382R202_9ZZZZ</name>
<sequence>MKNTIAFFLFLCVAFTQSNQQSEIMSETPLHPIPEEMTYEEYQDMNRRMNIGVGLAFIPIPGIVHRYAGEKKTAKKLSYVTLGGLLSFAASASGSVEKKQWPESDYELFIMNAGLDNETRYEKIPVEIAVNDSVTYALKQIYKRVTHTGGNPFLGLIGFVAVFGSYYYDVFHGLKMIHDKREAARYKYGKKLQYSVRPSFEPFASRAKLNLDIYF</sequence>
<reference evidence="2" key="1">
    <citation type="submission" date="2018-05" db="EMBL/GenBank/DDBJ databases">
        <authorList>
            <person name="Lanie J.A."/>
            <person name="Ng W.-L."/>
            <person name="Kazmierczak K.M."/>
            <person name="Andrzejewski T.M."/>
            <person name="Davidsen T.M."/>
            <person name="Wayne K.J."/>
            <person name="Tettelin H."/>
            <person name="Glass J.I."/>
            <person name="Rusch D."/>
            <person name="Podicherti R."/>
            <person name="Tsui H.-C.T."/>
            <person name="Winkler M.E."/>
        </authorList>
    </citation>
    <scope>NUCLEOTIDE SEQUENCE</scope>
</reference>
<proteinExistence type="predicted"/>
<accession>A0A382R202</accession>
<keyword evidence="1" id="KW-0472">Membrane</keyword>
<dbReference type="EMBL" id="UINC01118160">
    <property type="protein sequence ID" value="SVC91098.1"/>
    <property type="molecule type" value="Genomic_DNA"/>
</dbReference>
<keyword evidence="1" id="KW-0812">Transmembrane</keyword>